<accession>A0A0C2YIJ8</accession>
<dbReference type="Proteomes" id="UP000031971">
    <property type="component" value="Unassembled WGS sequence"/>
</dbReference>
<protein>
    <submittedName>
        <fullName evidence="1">Uncharacterized protein</fullName>
    </submittedName>
</protein>
<comment type="caution">
    <text evidence="1">The sequence shown here is derived from an EMBL/GenBank/DDBJ whole genome shotgun (WGS) entry which is preliminary data.</text>
</comment>
<name>A0A0C2YIJ8_PARME</name>
<sequence>MGRVAPQLQQWGCRMTISNAFNDALHEYNAQGARRLKELIRLAYQRGNA</sequence>
<evidence type="ECO:0000313" key="1">
    <source>
        <dbReference type="EMBL" id="KIL99559.1"/>
    </source>
</evidence>
<dbReference type="STRING" id="272627.CCC_04075"/>
<evidence type="ECO:0000313" key="2">
    <source>
        <dbReference type="Proteomes" id="UP000031971"/>
    </source>
</evidence>
<reference evidence="1 2" key="1">
    <citation type="submission" date="2015-01" db="EMBL/GenBank/DDBJ databases">
        <title>Genome Sequence of Magnetospirillum magnetotacticum Strain MS-1.</title>
        <authorList>
            <person name="Marinov G.K."/>
            <person name="Smalley M.D."/>
            <person name="DeSalvo G."/>
        </authorList>
    </citation>
    <scope>NUCLEOTIDE SEQUENCE [LARGE SCALE GENOMIC DNA]</scope>
    <source>
        <strain evidence="1 2">MS-1</strain>
    </source>
</reference>
<gene>
    <name evidence="1" type="ORF">CCC_04075</name>
</gene>
<proteinExistence type="predicted"/>
<dbReference type="EMBL" id="JXSL01000023">
    <property type="protein sequence ID" value="KIL99559.1"/>
    <property type="molecule type" value="Genomic_DNA"/>
</dbReference>
<organism evidence="1 2">
    <name type="scientific">Paramagnetospirillum magnetotacticum MS-1</name>
    <dbReference type="NCBI Taxonomy" id="272627"/>
    <lineage>
        <taxon>Bacteria</taxon>
        <taxon>Pseudomonadati</taxon>
        <taxon>Pseudomonadota</taxon>
        <taxon>Alphaproteobacteria</taxon>
        <taxon>Rhodospirillales</taxon>
        <taxon>Magnetospirillaceae</taxon>
        <taxon>Paramagnetospirillum</taxon>
    </lineage>
</organism>
<keyword evidence="2" id="KW-1185">Reference proteome</keyword>
<dbReference type="AlphaFoldDB" id="A0A0C2YIJ8"/>